<accession>A0ABZ2V7V2</accession>
<evidence type="ECO:0000313" key="1">
    <source>
        <dbReference type="EMBL" id="WZC50083.1"/>
    </source>
</evidence>
<reference evidence="2" key="1">
    <citation type="submission" date="2024-04" db="EMBL/GenBank/DDBJ databases">
        <title>Phylogenomic analyses of a clade within the roseobacter group suggest taxonomic reassignments of species of the genera Aestuariivita, Citreicella, Loktanella, Nautella, Pelagibaca, Ruegeria, Thalassobius, Thiobacimonas and Tropicibacter, and the proposal o.</title>
        <authorList>
            <person name="Jeon C.O."/>
        </authorList>
    </citation>
    <scope>NUCLEOTIDE SEQUENCE [LARGE SCALE GENOMIC DNA]</scope>
    <source>
        <strain evidence="2">BS5-3</strain>
    </source>
</reference>
<evidence type="ECO:0000313" key="2">
    <source>
        <dbReference type="Proteomes" id="UP001440612"/>
    </source>
</evidence>
<sequence>MHRQTPKAHCLQEYMNMGSTQAKPCCRCPSDKEIWRSEADLDFCEETLLTLARLYFESFARPESTCWINSLMLAQAHFGPDAGPVIGVRLLNALQAMRFARHSIFSFNSVECPTCSAVLTEHERRLMAVIKATRTGQSGKAQTELMMLCEGADITNPMIAFCDLAAALAEEESQWQGDAHETALF</sequence>
<organism evidence="1 2">
    <name type="scientific">Yoonia phaeophyticola</name>
    <dbReference type="NCBI Taxonomy" id="3137369"/>
    <lineage>
        <taxon>Bacteria</taxon>
        <taxon>Pseudomonadati</taxon>
        <taxon>Pseudomonadota</taxon>
        <taxon>Alphaproteobacteria</taxon>
        <taxon>Rhodobacterales</taxon>
        <taxon>Paracoccaceae</taxon>
        <taxon>Yoonia</taxon>
    </lineage>
</organism>
<dbReference type="RefSeq" id="WP_341368193.1">
    <property type="nucleotide sequence ID" value="NZ_CP150951.2"/>
</dbReference>
<gene>
    <name evidence="1" type="ORF">AABB29_05405</name>
</gene>
<keyword evidence="2" id="KW-1185">Reference proteome</keyword>
<name>A0ABZ2V7V2_9RHOB</name>
<dbReference type="Proteomes" id="UP001440612">
    <property type="component" value="Chromosome"/>
</dbReference>
<dbReference type="EMBL" id="CP150951">
    <property type="protein sequence ID" value="WZC50083.1"/>
    <property type="molecule type" value="Genomic_DNA"/>
</dbReference>
<proteinExistence type="predicted"/>
<protein>
    <submittedName>
        <fullName evidence="1">Uncharacterized protein</fullName>
    </submittedName>
</protein>